<sequence length="94" mass="10876">MNKKDFIKLYRKKLNNLTIAEAKEDVEAILEIIEAGLKKDGKVQFFNKGVFTVGNIKPKTISNPKTRELMQTTEMKKVKFNASFKLKDKIQDKK</sequence>
<reference evidence="2 3" key="1">
    <citation type="submission" date="2018-06" db="EMBL/GenBank/DDBJ databases">
        <authorList>
            <consortium name="Pathogen Informatics"/>
            <person name="Doyle S."/>
        </authorList>
    </citation>
    <scope>NUCLEOTIDE SEQUENCE [LARGE SCALE GENOMIC DNA]</scope>
    <source>
        <strain evidence="2 3">NCTC12112</strain>
    </source>
</reference>
<gene>
    <name evidence="2" type="ORF">NCTC12112_01602</name>
</gene>
<dbReference type="InterPro" id="IPR000119">
    <property type="entry name" value="Hist_DNA-bd"/>
</dbReference>
<dbReference type="GO" id="GO:0030527">
    <property type="term" value="F:structural constituent of chromatin"/>
    <property type="evidence" value="ECO:0007669"/>
    <property type="project" value="InterPro"/>
</dbReference>
<dbReference type="Pfam" id="PF00216">
    <property type="entry name" value="Bac_DNA_binding"/>
    <property type="match status" value="1"/>
</dbReference>
<dbReference type="GeneID" id="77469071"/>
<dbReference type="AlphaFoldDB" id="A0AAX1TMY3"/>
<dbReference type="Proteomes" id="UP000249008">
    <property type="component" value="Chromosome 1"/>
</dbReference>
<proteinExistence type="inferred from homology"/>
<dbReference type="SUPFAM" id="SSF47729">
    <property type="entry name" value="IHF-like DNA-binding proteins"/>
    <property type="match status" value="1"/>
</dbReference>
<protein>
    <submittedName>
        <fullName evidence="2">Integration host factor subunit alpha</fullName>
    </submittedName>
</protein>
<comment type="similarity">
    <text evidence="1">Belongs to the bacterial histone-like protein family.</text>
</comment>
<evidence type="ECO:0000313" key="2">
    <source>
        <dbReference type="EMBL" id="SQJ02781.1"/>
    </source>
</evidence>
<evidence type="ECO:0000313" key="3">
    <source>
        <dbReference type="Proteomes" id="UP000249008"/>
    </source>
</evidence>
<dbReference type="Gene3D" id="4.10.520.10">
    <property type="entry name" value="IHF-like DNA-binding proteins"/>
    <property type="match status" value="1"/>
</dbReference>
<dbReference type="GO" id="GO:0003677">
    <property type="term" value="F:DNA binding"/>
    <property type="evidence" value="ECO:0007669"/>
    <property type="project" value="InterPro"/>
</dbReference>
<dbReference type="KEGG" id="ful:C4N20_15130"/>
<name>A0AAX1TMY3_9FUSO</name>
<dbReference type="InterPro" id="IPR010992">
    <property type="entry name" value="IHF-like_DNA-bd_dom_sf"/>
</dbReference>
<evidence type="ECO:0000256" key="1">
    <source>
        <dbReference type="RuleBase" id="RU003939"/>
    </source>
</evidence>
<dbReference type="SMART" id="SM00411">
    <property type="entry name" value="BHL"/>
    <property type="match status" value="1"/>
</dbReference>
<dbReference type="RefSeq" id="WP_005950442.1">
    <property type="nucleotide sequence ID" value="NZ_BAABXY010000001.1"/>
</dbReference>
<accession>A0AAX1TMY3</accession>
<dbReference type="EMBL" id="LS483487">
    <property type="protein sequence ID" value="SQJ02781.1"/>
    <property type="molecule type" value="Genomic_DNA"/>
</dbReference>
<organism evidence="2 3">
    <name type="scientific">Fusobacterium ulcerans</name>
    <dbReference type="NCBI Taxonomy" id="861"/>
    <lineage>
        <taxon>Bacteria</taxon>
        <taxon>Fusobacteriati</taxon>
        <taxon>Fusobacteriota</taxon>
        <taxon>Fusobacteriia</taxon>
        <taxon>Fusobacteriales</taxon>
        <taxon>Fusobacteriaceae</taxon>
        <taxon>Fusobacterium</taxon>
    </lineage>
</organism>